<evidence type="ECO:0000313" key="2">
    <source>
        <dbReference type="Proteomes" id="UP000191249"/>
    </source>
</evidence>
<dbReference type="AlphaFoldDB" id="A0AAU8VEY3"/>
<name>A0AAU8VEY3_NEILA</name>
<organism evidence="1 2">
    <name type="scientific">Neisseria lactamica</name>
    <dbReference type="NCBI Taxonomy" id="486"/>
    <lineage>
        <taxon>Bacteria</taxon>
        <taxon>Pseudomonadati</taxon>
        <taxon>Pseudomonadota</taxon>
        <taxon>Betaproteobacteria</taxon>
        <taxon>Neisseriales</taxon>
        <taxon>Neisseriaceae</taxon>
        <taxon>Neisseria</taxon>
    </lineage>
</organism>
<sequence length="117" mass="13965">MFKDELNEFIRLISDPESELDEWYLSDFKDEHIWKMQSYEAFSCLREAVPYLFAYPRYGYELLEIISALKETSDTTELFYEPGIVPLLIDLYKEDSYLINMVKRIFNCRYGKLSLSG</sequence>
<dbReference type="RefSeq" id="WP_003713035.1">
    <property type="nucleotide sequence ID" value="NZ_CAUJPR010000037.1"/>
</dbReference>
<dbReference type="Proteomes" id="UP000191249">
    <property type="component" value="Chromosome"/>
</dbReference>
<evidence type="ECO:0000313" key="1">
    <source>
        <dbReference type="EMBL" id="ARB03731.1"/>
    </source>
</evidence>
<proteinExistence type="predicted"/>
<dbReference type="GeneID" id="61225089"/>
<evidence type="ECO:0008006" key="3">
    <source>
        <dbReference type="Google" id="ProtNLM"/>
    </source>
</evidence>
<reference evidence="1 2" key="1">
    <citation type="submission" date="2017-03" db="EMBL/GenBank/DDBJ databases">
        <title>N. lactamica Y92-1009 whole genome sequence.</title>
        <authorList>
            <person name="Pandey A.K."/>
            <person name="Read R.C."/>
        </authorList>
    </citation>
    <scope>NUCLEOTIDE SEQUENCE [LARGE SCALE GENOMIC DNA]</scope>
    <source>
        <strain evidence="1 2">Y92-1009</strain>
    </source>
</reference>
<dbReference type="EMBL" id="CP019894">
    <property type="protein sequence ID" value="ARB03731.1"/>
    <property type="molecule type" value="Genomic_DNA"/>
</dbReference>
<accession>A0AAU8VEY3</accession>
<gene>
    <name evidence="1" type="ORF">B2G52_01405</name>
</gene>
<protein>
    <recommendedName>
        <fullName evidence="3">DUF5071 domain-containing protein</fullName>
    </recommendedName>
</protein>